<evidence type="ECO:0000313" key="1">
    <source>
        <dbReference type="EMBL" id="MCT7965754.1"/>
    </source>
</evidence>
<evidence type="ECO:0000313" key="2">
    <source>
        <dbReference type="Proteomes" id="UP001525890"/>
    </source>
</evidence>
<reference evidence="1 2" key="1">
    <citation type="journal article" date="2022" name="Front. Microbiol.">
        <title>High genomic differentiation and limited gene flow indicate recent cryptic speciation within the genus Laspinema (cyanobacteria).</title>
        <authorList>
            <person name="Stanojkovic A."/>
            <person name="Skoupy S."/>
            <person name="Skaloud P."/>
            <person name="Dvorak P."/>
        </authorList>
    </citation>
    <scope>NUCLEOTIDE SEQUENCE [LARGE SCALE GENOMIC DNA]</scope>
    <source>
        <strain evidence="1 2">D2a</strain>
    </source>
</reference>
<organism evidence="1 2">
    <name type="scientific">Laspinema palackyanum D2a</name>
    <dbReference type="NCBI Taxonomy" id="2953684"/>
    <lineage>
        <taxon>Bacteria</taxon>
        <taxon>Bacillati</taxon>
        <taxon>Cyanobacteriota</taxon>
        <taxon>Cyanophyceae</taxon>
        <taxon>Oscillatoriophycideae</taxon>
        <taxon>Oscillatoriales</taxon>
        <taxon>Laspinemataceae</taxon>
        <taxon>Laspinema</taxon>
        <taxon>Laspinema palackyanum</taxon>
    </lineage>
</organism>
<keyword evidence="2" id="KW-1185">Reference proteome</keyword>
<protein>
    <submittedName>
        <fullName evidence="1">Uncharacterized protein</fullName>
    </submittedName>
</protein>
<dbReference type="Proteomes" id="UP001525890">
    <property type="component" value="Unassembled WGS sequence"/>
</dbReference>
<name>A0ABT2MLY7_9CYAN</name>
<dbReference type="EMBL" id="JAMXFF010000005">
    <property type="protein sequence ID" value="MCT7965754.1"/>
    <property type="molecule type" value="Genomic_DNA"/>
</dbReference>
<proteinExistence type="predicted"/>
<sequence length="66" mass="7894">MNTLSLIHPGNLSELFFQIYWSGRLTQEHRQYLRTLLLQESLSEEEQSSINRLIYAVRRGWLKLTD</sequence>
<gene>
    <name evidence="1" type="ORF">NG799_05325</name>
</gene>
<dbReference type="RefSeq" id="WP_368005435.1">
    <property type="nucleotide sequence ID" value="NZ_JAMXFF010000005.1"/>
</dbReference>
<accession>A0ABT2MLY7</accession>
<comment type="caution">
    <text evidence="1">The sequence shown here is derived from an EMBL/GenBank/DDBJ whole genome shotgun (WGS) entry which is preliminary data.</text>
</comment>